<organism evidence="2 3">
    <name type="scientific">Turnera subulata</name>
    <dbReference type="NCBI Taxonomy" id="218843"/>
    <lineage>
        <taxon>Eukaryota</taxon>
        <taxon>Viridiplantae</taxon>
        <taxon>Streptophyta</taxon>
        <taxon>Embryophyta</taxon>
        <taxon>Tracheophyta</taxon>
        <taxon>Spermatophyta</taxon>
        <taxon>Magnoliopsida</taxon>
        <taxon>eudicotyledons</taxon>
        <taxon>Gunneridae</taxon>
        <taxon>Pentapetalae</taxon>
        <taxon>rosids</taxon>
        <taxon>fabids</taxon>
        <taxon>Malpighiales</taxon>
        <taxon>Passifloraceae</taxon>
        <taxon>Turnera</taxon>
    </lineage>
</organism>
<dbReference type="AlphaFoldDB" id="A0A9Q0FEC3"/>
<sequence length="184" mass="20770">MILFRHLPACLLKIIKGIPLNFQRCQSVKIRKKDWPTHYDLYITFVAKAMDGTFYCDTKVGWRTRRFEVFSFSRRSEDGIYRQDKPYVDLNNQKSLSLITKCAIAAVELYKKEMQTGDAEFQDKTTETVKEISLEFPKPAAMDVEDESPADSSSSTEPEVVGGGAWDSADKEVVGGARLAATII</sequence>
<proteinExistence type="predicted"/>
<gene>
    <name evidence="2" type="ORF">Tsubulata_044236</name>
</gene>
<evidence type="ECO:0000313" key="3">
    <source>
        <dbReference type="Proteomes" id="UP001141552"/>
    </source>
</evidence>
<dbReference type="Proteomes" id="UP001141552">
    <property type="component" value="Unassembled WGS sequence"/>
</dbReference>
<keyword evidence="3" id="KW-1185">Reference proteome</keyword>
<feature type="region of interest" description="Disordered" evidence="1">
    <location>
        <begin position="140"/>
        <end position="167"/>
    </location>
</feature>
<name>A0A9Q0FEC3_9ROSI</name>
<evidence type="ECO:0000256" key="1">
    <source>
        <dbReference type="SAM" id="MobiDB-lite"/>
    </source>
</evidence>
<reference evidence="2" key="2">
    <citation type="journal article" date="2023" name="Plants (Basel)">
        <title>Annotation of the Turnera subulata (Passifloraceae) Draft Genome Reveals the S-Locus Evolved after the Divergence of Turneroideae from Passifloroideae in a Stepwise Manner.</title>
        <authorList>
            <person name="Henning P.M."/>
            <person name="Roalson E.H."/>
            <person name="Mir W."/>
            <person name="McCubbin A.G."/>
            <person name="Shore J.S."/>
        </authorList>
    </citation>
    <scope>NUCLEOTIDE SEQUENCE</scope>
    <source>
        <strain evidence="2">F60SS</strain>
    </source>
</reference>
<reference evidence="2" key="1">
    <citation type="submission" date="2022-02" db="EMBL/GenBank/DDBJ databases">
        <authorList>
            <person name="Henning P.M."/>
            <person name="McCubbin A.G."/>
            <person name="Shore J.S."/>
        </authorList>
    </citation>
    <scope>NUCLEOTIDE SEQUENCE</scope>
    <source>
        <strain evidence="2">F60SS</strain>
        <tissue evidence="2">Leaves</tissue>
    </source>
</reference>
<protein>
    <submittedName>
        <fullName evidence="2">Uncharacterized protein</fullName>
    </submittedName>
</protein>
<evidence type="ECO:0000313" key="2">
    <source>
        <dbReference type="EMBL" id="KAJ4829856.1"/>
    </source>
</evidence>
<dbReference type="EMBL" id="JAKUCV010005786">
    <property type="protein sequence ID" value="KAJ4829856.1"/>
    <property type="molecule type" value="Genomic_DNA"/>
</dbReference>
<accession>A0A9Q0FEC3</accession>
<comment type="caution">
    <text evidence="2">The sequence shown here is derived from an EMBL/GenBank/DDBJ whole genome shotgun (WGS) entry which is preliminary data.</text>
</comment>